<evidence type="ECO:0000313" key="1">
    <source>
        <dbReference type="EMBL" id="WMX18807.1"/>
    </source>
</evidence>
<protein>
    <submittedName>
        <fullName evidence="1">Uncharacterized protein</fullName>
    </submittedName>
</protein>
<sequence>MSKKIIAVIELQTEDLDLAEEFMQNLFQAGADYGHVRKDYDFYLMEGDNEFVEVLH</sequence>
<proteinExistence type="predicted"/>
<dbReference type="Proteomes" id="UP001182171">
    <property type="component" value="Segment"/>
</dbReference>
<name>A0AA51VIB2_9CAUD</name>
<reference evidence="1" key="1">
    <citation type="submission" date="2023-05" db="EMBL/GenBank/DDBJ databases">
        <title>Complete genome sequence of three non-O157 smooth Escherichia coli infecting phages.</title>
        <authorList>
            <person name="Pas C."/>
            <person name="Briers Y."/>
            <person name="Fieseler L."/>
        </authorList>
    </citation>
    <scope>NUCLEOTIDE SEQUENCE</scope>
</reference>
<organism evidence="1 2">
    <name type="scientific">Escherichia phage vB_EcoP_PAS7</name>
    <dbReference type="NCBI Taxonomy" id="3053875"/>
    <lineage>
        <taxon>Viruses</taxon>
        <taxon>Duplodnaviria</taxon>
        <taxon>Heunggongvirae</taxon>
        <taxon>Uroviricota</taxon>
        <taxon>Caudoviricetes</taxon>
        <taxon>Autographivirales</taxon>
        <taxon>Autoscriptoviridae</taxon>
        <taxon>Slopekvirinae</taxon>
        <taxon>Cepavirus</taxon>
        <taxon>Cepavirus PAS7</taxon>
    </lineage>
</organism>
<evidence type="ECO:0000313" key="2">
    <source>
        <dbReference type="Proteomes" id="UP001182171"/>
    </source>
</evidence>
<dbReference type="EMBL" id="OQ921331">
    <property type="protein sequence ID" value="WMX18807.1"/>
    <property type="molecule type" value="Genomic_DNA"/>
</dbReference>
<keyword evidence="2" id="KW-1185">Reference proteome</keyword>
<accession>A0AA51VIB2</accession>